<feature type="compositionally biased region" description="Acidic residues" evidence="1">
    <location>
        <begin position="199"/>
        <end position="214"/>
    </location>
</feature>
<feature type="region of interest" description="Disordered" evidence="1">
    <location>
        <begin position="106"/>
        <end position="240"/>
    </location>
</feature>
<dbReference type="EMBL" id="BAAAHH010000002">
    <property type="protein sequence ID" value="GAA0938933.1"/>
    <property type="molecule type" value="Genomic_DNA"/>
</dbReference>
<evidence type="ECO:0000313" key="3">
    <source>
        <dbReference type="Proteomes" id="UP001500665"/>
    </source>
</evidence>
<sequence length="240" mass="25935">MAVSVLGGYLLGRGHKTRLAVLLALMAAGGRLPGNAGELLRRTALGGSLDQISGDLRGRLAASGSELAKKAASSPVESLSDILHDRTEALRSEGWTGERAGKLAKTVTSGIGEAGKRAGSVLEAEEPEEEAAEPRRTKPSRDEHAGHEKHGGSRRHGHGHEQEPGEHGRRRRGRHGEPEERGEPARRVRGREAERDEAGDAEDEYDAYAEDEEEPIRRVKARRREPAGEEAPSEGIRTPR</sequence>
<proteinExistence type="predicted"/>
<keyword evidence="3" id="KW-1185">Reference proteome</keyword>
<organism evidence="2 3">
    <name type="scientific">Actinocorallia libanotica</name>
    <dbReference type="NCBI Taxonomy" id="46162"/>
    <lineage>
        <taxon>Bacteria</taxon>
        <taxon>Bacillati</taxon>
        <taxon>Actinomycetota</taxon>
        <taxon>Actinomycetes</taxon>
        <taxon>Streptosporangiales</taxon>
        <taxon>Thermomonosporaceae</taxon>
        <taxon>Actinocorallia</taxon>
    </lineage>
</organism>
<dbReference type="Proteomes" id="UP001500665">
    <property type="component" value="Unassembled WGS sequence"/>
</dbReference>
<evidence type="ECO:0000313" key="2">
    <source>
        <dbReference type="EMBL" id="GAA0938933.1"/>
    </source>
</evidence>
<evidence type="ECO:0000256" key="1">
    <source>
        <dbReference type="SAM" id="MobiDB-lite"/>
    </source>
</evidence>
<accession>A0ABN1Q8J3</accession>
<protein>
    <submittedName>
        <fullName evidence="2">Uncharacterized protein</fullName>
    </submittedName>
</protein>
<name>A0ABN1Q8J3_9ACTN</name>
<comment type="caution">
    <text evidence="2">The sequence shown here is derived from an EMBL/GenBank/DDBJ whole genome shotgun (WGS) entry which is preliminary data.</text>
</comment>
<gene>
    <name evidence="2" type="ORF">GCM10009550_07080</name>
</gene>
<feature type="compositionally biased region" description="Basic and acidic residues" evidence="1">
    <location>
        <begin position="132"/>
        <end position="151"/>
    </location>
</feature>
<reference evidence="2 3" key="1">
    <citation type="journal article" date="2019" name="Int. J. Syst. Evol. Microbiol.">
        <title>The Global Catalogue of Microorganisms (GCM) 10K type strain sequencing project: providing services to taxonomists for standard genome sequencing and annotation.</title>
        <authorList>
            <consortium name="The Broad Institute Genomics Platform"/>
            <consortium name="The Broad Institute Genome Sequencing Center for Infectious Disease"/>
            <person name="Wu L."/>
            <person name="Ma J."/>
        </authorList>
    </citation>
    <scope>NUCLEOTIDE SEQUENCE [LARGE SCALE GENOMIC DNA]</scope>
    <source>
        <strain evidence="2 3">JCM 10696</strain>
    </source>
</reference>
<feature type="compositionally biased region" description="Basic and acidic residues" evidence="1">
    <location>
        <begin position="175"/>
        <end position="198"/>
    </location>
</feature>